<name>A0A7W7QKY8_9ACTN</name>
<evidence type="ECO:0000313" key="3">
    <source>
        <dbReference type="Proteomes" id="UP000552644"/>
    </source>
</evidence>
<evidence type="ECO:0000313" key="2">
    <source>
        <dbReference type="EMBL" id="MBB4915408.1"/>
    </source>
</evidence>
<sequence>MSPKPPGEITARAALTVTGLITTLPVLALLNPSMVGSTYGVTDPDPMVLALLQHRGVLQLLLGAALLWAVLSPPVRLAATLAAVLAKTAFLGLTFLNPAARPGLSTVSIVFDLGSIALLAFVAVREVAARRAQPAGTAA</sequence>
<dbReference type="RefSeq" id="WP_184714070.1">
    <property type="nucleotide sequence ID" value="NZ_JACHJP010000002.1"/>
</dbReference>
<dbReference type="Proteomes" id="UP000552644">
    <property type="component" value="Unassembled WGS sequence"/>
</dbReference>
<dbReference type="AlphaFoldDB" id="A0A7W7QKY8"/>
<reference evidence="2 3" key="1">
    <citation type="submission" date="2020-08" db="EMBL/GenBank/DDBJ databases">
        <title>Genomic Encyclopedia of Type Strains, Phase III (KMG-III): the genomes of soil and plant-associated and newly described type strains.</title>
        <authorList>
            <person name="Whitman W."/>
        </authorList>
    </citation>
    <scope>NUCLEOTIDE SEQUENCE [LARGE SCALE GENOMIC DNA]</scope>
    <source>
        <strain evidence="2 3">CECT 8840</strain>
    </source>
</reference>
<keyword evidence="1" id="KW-0812">Transmembrane</keyword>
<feature type="transmembrane region" description="Helical" evidence="1">
    <location>
        <begin position="52"/>
        <end position="71"/>
    </location>
</feature>
<feature type="transmembrane region" description="Helical" evidence="1">
    <location>
        <begin position="78"/>
        <end position="97"/>
    </location>
</feature>
<keyword evidence="1" id="KW-0472">Membrane</keyword>
<proteinExistence type="predicted"/>
<keyword evidence="1" id="KW-1133">Transmembrane helix</keyword>
<accession>A0A7W7QKY8</accession>
<dbReference type="EMBL" id="JACHJP010000002">
    <property type="protein sequence ID" value="MBB4915408.1"/>
    <property type="molecule type" value="Genomic_DNA"/>
</dbReference>
<gene>
    <name evidence="2" type="ORF">FHS44_002493</name>
</gene>
<keyword evidence="3" id="KW-1185">Reference proteome</keyword>
<comment type="caution">
    <text evidence="2">The sequence shown here is derived from an EMBL/GenBank/DDBJ whole genome shotgun (WGS) entry which is preliminary data.</text>
</comment>
<evidence type="ECO:0000256" key="1">
    <source>
        <dbReference type="SAM" id="Phobius"/>
    </source>
</evidence>
<organism evidence="2 3">
    <name type="scientific">Streptosporangium saharense</name>
    <dbReference type="NCBI Taxonomy" id="1706840"/>
    <lineage>
        <taxon>Bacteria</taxon>
        <taxon>Bacillati</taxon>
        <taxon>Actinomycetota</taxon>
        <taxon>Actinomycetes</taxon>
        <taxon>Streptosporangiales</taxon>
        <taxon>Streptosporangiaceae</taxon>
        <taxon>Streptosporangium</taxon>
    </lineage>
</organism>
<evidence type="ECO:0008006" key="4">
    <source>
        <dbReference type="Google" id="ProtNLM"/>
    </source>
</evidence>
<protein>
    <recommendedName>
        <fullName evidence="4">Phosphopantetheine adenylyltransferase</fullName>
    </recommendedName>
</protein>
<feature type="transmembrane region" description="Helical" evidence="1">
    <location>
        <begin position="103"/>
        <end position="124"/>
    </location>
</feature>